<evidence type="ECO:0000256" key="3">
    <source>
        <dbReference type="ARBA" id="ARBA00022432"/>
    </source>
</evidence>
<dbReference type="OrthoDB" id="2538135at2759"/>
<dbReference type="GO" id="GO:0000981">
    <property type="term" value="F:DNA-binding transcription factor activity, RNA polymerase II-specific"/>
    <property type="evidence" value="ECO:0007669"/>
    <property type="project" value="InterPro"/>
</dbReference>
<gene>
    <name evidence="15" type="primary">ERT1</name>
    <name evidence="15" type="ORF">ATY40_BA7502420</name>
</gene>
<evidence type="ECO:0000256" key="7">
    <source>
        <dbReference type="ARBA" id="ARBA00023125"/>
    </source>
</evidence>
<evidence type="ECO:0000256" key="13">
    <source>
        <dbReference type="SAM" id="MobiDB-lite"/>
    </source>
</evidence>
<evidence type="ECO:0000313" key="15">
    <source>
        <dbReference type="EMBL" id="ANZ76253.1"/>
    </source>
</evidence>
<dbReference type="InterPro" id="IPR035965">
    <property type="entry name" value="PAS-like_dom_sf"/>
</dbReference>
<dbReference type="SMART" id="SM00066">
    <property type="entry name" value="GAL4"/>
    <property type="match status" value="1"/>
</dbReference>
<dbReference type="SUPFAM" id="SSF55785">
    <property type="entry name" value="PYP-like sensor domain (PAS domain)"/>
    <property type="match status" value="1"/>
</dbReference>
<reference evidence="15 16" key="1">
    <citation type="submission" date="2016-02" db="EMBL/GenBank/DDBJ databases">
        <title>Comparative genomic and transcriptomic foundation for Pichia pastoris.</title>
        <authorList>
            <person name="Love K.R."/>
            <person name="Shah K.A."/>
            <person name="Whittaker C.A."/>
            <person name="Wu J."/>
            <person name="Bartlett M.C."/>
            <person name="Ma D."/>
            <person name="Leeson R.L."/>
            <person name="Priest M."/>
            <person name="Young S.K."/>
            <person name="Love J.C."/>
        </authorList>
    </citation>
    <scope>NUCLEOTIDE SEQUENCE [LARGE SCALE GENOMIC DNA]</scope>
    <source>
        <strain evidence="15 16">ATCC 28485</strain>
    </source>
</reference>
<organism evidence="15 16">
    <name type="scientific">Komagataella pastoris</name>
    <name type="common">Yeast</name>
    <name type="synonym">Pichia pastoris</name>
    <dbReference type="NCBI Taxonomy" id="4922"/>
    <lineage>
        <taxon>Eukaryota</taxon>
        <taxon>Fungi</taxon>
        <taxon>Dikarya</taxon>
        <taxon>Ascomycota</taxon>
        <taxon>Saccharomycotina</taxon>
        <taxon>Pichiomycetes</taxon>
        <taxon>Pichiales</taxon>
        <taxon>Pichiaceae</taxon>
        <taxon>Komagataella</taxon>
    </lineage>
</organism>
<evidence type="ECO:0000256" key="4">
    <source>
        <dbReference type="ARBA" id="ARBA00022723"/>
    </source>
</evidence>
<keyword evidence="4" id="KW-0479">Metal-binding</keyword>
<keyword evidence="10" id="KW-0539">Nucleus</keyword>
<keyword evidence="16" id="KW-1185">Reference proteome</keyword>
<keyword evidence="8" id="KW-0010">Activator</keyword>
<dbReference type="PANTHER" id="PTHR47659:SF1">
    <property type="entry name" value="TRANSCRIPTION ACTIVATOR OF GLUCONEOGENESIS ERT1"/>
    <property type="match status" value="1"/>
</dbReference>
<dbReference type="PANTHER" id="PTHR47659">
    <property type="entry name" value="ZN(II)2CYS6 TRANSCRIPTION FACTOR (EUROFUNG)-RELATED"/>
    <property type="match status" value="1"/>
</dbReference>
<proteinExistence type="inferred from homology"/>
<evidence type="ECO:0000256" key="5">
    <source>
        <dbReference type="ARBA" id="ARBA00022833"/>
    </source>
</evidence>
<evidence type="ECO:0000313" key="16">
    <source>
        <dbReference type="Proteomes" id="UP000094565"/>
    </source>
</evidence>
<dbReference type="GO" id="GO:0006094">
    <property type="term" value="P:gluconeogenesis"/>
    <property type="evidence" value="ECO:0007669"/>
    <property type="project" value="UniProtKB-KW"/>
</dbReference>
<dbReference type="InterPro" id="IPR000014">
    <property type="entry name" value="PAS"/>
</dbReference>
<dbReference type="InterPro" id="IPR036864">
    <property type="entry name" value="Zn2-C6_fun-type_DNA-bd_sf"/>
</dbReference>
<sequence>MVDKANTERKLKAPLSGRKRVPKKTAHACNYCHQAHMTCDDSRPCKRCIQRNLADSCRDAPRKKKKYLMDIPDEVSDPSGQQITSDTVMGPSPSTMTISQSNAFMSSAADLEYSVLGNIIHQDSGQFVGNDGTVISPSISTSDDNSHITPLAHYNGAIQGPAVYTKSPLNFEGSYAMTPIQRRTDINEIQPDLLRSEPSSNDTFGPTLHGEEPACDSSTNQYFIGPSYSSDGRAQTLTFPYVVSQIERTKRYNPKEFRRRNKKSAISFSVGLVTDESSNTRDESITGLVYHEPSEIYSKIKRPYSYPQYYHSLILYLRKRFDKESLVAMSKAMAEYRPSFIAGTMNLKEDDLIFTEQCFQRTLLEYDNYISISGTPTVVWRRTSQLAYVGSEFCVLTGWSKEQLLGRSTFIVEILDDKSVLDYFELFSKIAFGDFRGATMTECTLLTPDGKKIRTSSIWTLKRDVFGIPMMVIANFLPILT</sequence>
<evidence type="ECO:0000256" key="6">
    <source>
        <dbReference type="ARBA" id="ARBA00023015"/>
    </source>
</evidence>
<dbReference type="Pfam" id="PF00172">
    <property type="entry name" value="Zn_clus"/>
    <property type="match status" value="1"/>
</dbReference>
<dbReference type="PROSITE" id="PS50048">
    <property type="entry name" value="ZN2_CY6_FUNGAL_2"/>
    <property type="match status" value="1"/>
</dbReference>
<evidence type="ECO:0000256" key="10">
    <source>
        <dbReference type="ARBA" id="ARBA00023242"/>
    </source>
</evidence>
<evidence type="ECO:0000256" key="1">
    <source>
        <dbReference type="ARBA" id="ARBA00004123"/>
    </source>
</evidence>
<dbReference type="GO" id="GO:0005634">
    <property type="term" value="C:nucleus"/>
    <property type="evidence" value="ECO:0007669"/>
    <property type="project" value="UniProtKB-SubCell"/>
</dbReference>
<dbReference type="Gene3D" id="4.10.240.10">
    <property type="entry name" value="Zn(2)-C6 fungal-type DNA-binding domain"/>
    <property type="match status" value="1"/>
</dbReference>
<dbReference type="SUPFAM" id="SSF57701">
    <property type="entry name" value="Zn2/Cys6 DNA-binding domain"/>
    <property type="match status" value="1"/>
</dbReference>
<dbReference type="EMBL" id="CP014585">
    <property type="protein sequence ID" value="ANZ76253.1"/>
    <property type="molecule type" value="Genomic_DNA"/>
</dbReference>
<name>A0A1B2JE66_PICPA</name>
<dbReference type="Proteomes" id="UP000094565">
    <property type="component" value="Chromosome 2"/>
</dbReference>
<accession>A0A1B2JE66</accession>
<comment type="function">
    <text evidence="11">Transcription factor which regulates nonfermentable carbon utilization. Activator of gluconeogenetic genes.</text>
</comment>
<keyword evidence="7" id="KW-0238">DNA-binding</keyword>
<dbReference type="AlphaFoldDB" id="A0A1B2JE66"/>
<comment type="subcellular location">
    <subcellularLocation>
        <location evidence="1">Nucleus</location>
    </subcellularLocation>
</comment>
<dbReference type="InterPro" id="IPR056751">
    <property type="entry name" value="PAS_13"/>
</dbReference>
<evidence type="ECO:0000256" key="11">
    <source>
        <dbReference type="ARBA" id="ARBA00037475"/>
    </source>
</evidence>
<evidence type="ECO:0000256" key="12">
    <source>
        <dbReference type="ARBA" id="ARBA00040903"/>
    </source>
</evidence>
<dbReference type="InterPro" id="IPR050335">
    <property type="entry name" value="ERT1_acuK_gluconeogen_tf"/>
</dbReference>
<feature type="region of interest" description="Disordered" evidence="13">
    <location>
        <begin position="193"/>
        <end position="222"/>
    </location>
</feature>
<evidence type="ECO:0000256" key="2">
    <source>
        <dbReference type="ARBA" id="ARBA00010855"/>
    </source>
</evidence>
<keyword evidence="5" id="KW-0862">Zinc</keyword>
<keyword evidence="6" id="KW-0805">Transcription regulation</keyword>
<keyword evidence="9" id="KW-0804">Transcription</keyword>
<evidence type="ECO:0000259" key="14">
    <source>
        <dbReference type="PROSITE" id="PS50048"/>
    </source>
</evidence>
<dbReference type="GO" id="GO:0008270">
    <property type="term" value="F:zinc ion binding"/>
    <property type="evidence" value="ECO:0007669"/>
    <property type="project" value="InterPro"/>
</dbReference>
<dbReference type="InterPro" id="IPR001138">
    <property type="entry name" value="Zn2Cys6_DnaBD"/>
</dbReference>
<dbReference type="CDD" id="cd00067">
    <property type="entry name" value="GAL4"/>
    <property type="match status" value="1"/>
</dbReference>
<evidence type="ECO:0000256" key="8">
    <source>
        <dbReference type="ARBA" id="ARBA00023159"/>
    </source>
</evidence>
<evidence type="ECO:0000256" key="9">
    <source>
        <dbReference type="ARBA" id="ARBA00023163"/>
    </source>
</evidence>
<feature type="domain" description="Zn(2)-C6 fungal-type" evidence="14">
    <location>
        <begin position="28"/>
        <end position="59"/>
    </location>
</feature>
<comment type="similarity">
    <text evidence="2">Belongs to the ERT1/acuK family.</text>
</comment>
<keyword evidence="3" id="KW-0312">Gluconeogenesis</keyword>
<dbReference type="CDD" id="cd00130">
    <property type="entry name" value="PAS"/>
    <property type="match status" value="1"/>
</dbReference>
<protein>
    <recommendedName>
        <fullName evidence="12">Transcription activator of gluconeogenesis ERT1</fullName>
    </recommendedName>
</protein>
<dbReference type="GO" id="GO:0000977">
    <property type="term" value="F:RNA polymerase II transcription regulatory region sequence-specific DNA binding"/>
    <property type="evidence" value="ECO:0007669"/>
    <property type="project" value="TreeGrafter"/>
</dbReference>
<dbReference type="Pfam" id="PF24990">
    <property type="entry name" value="PAS_13"/>
    <property type="match status" value="2"/>
</dbReference>
<dbReference type="PROSITE" id="PS00463">
    <property type="entry name" value="ZN2_CY6_FUNGAL_1"/>
    <property type="match status" value="1"/>
</dbReference>
<dbReference type="GO" id="GO:0009267">
    <property type="term" value="P:cellular response to starvation"/>
    <property type="evidence" value="ECO:0007669"/>
    <property type="project" value="TreeGrafter"/>
</dbReference>